<protein>
    <submittedName>
        <fullName evidence="1">Uncharacterized protein</fullName>
    </submittedName>
</protein>
<sequence length="150" mass="16352">MSGLFMQIFASGIIGLLLFARIWAGLGAGILTVVSPLYLSEIAPTKSRGMVVTVYMVFLLSFLMFFINFGANKGLLSGRMQYRLVQAIPLIPVGLALVGSFFLSDTPRWLASKDALWKPQLRSSAFGNRLKMMKPSLQSALTSRTGSSPN</sequence>
<name>A0ACA9U823_BIOOC</name>
<proteinExistence type="predicted"/>
<accession>A0ACA9U823</accession>
<gene>
    <name evidence="1" type="ORF">CRV2_00021304</name>
</gene>
<reference evidence="1" key="1">
    <citation type="submission" date="2020-04" db="EMBL/GenBank/DDBJ databases">
        <authorList>
            <person name="Broberg M."/>
        </authorList>
    </citation>
    <scope>NUCLEOTIDE SEQUENCE</scope>
</reference>
<reference evidence="1" key="2">
    <citation type="submission" date="2021-10" db="EMBL/GenBank/DDBJ databases">
        <authorList>
            <person name="Piombo E."/>
        </authorList>
    </citation>
    <scope>NUCLEOTIDE SEQUENCE</scope>
</reference>
<keyword evidence="2" id="KW-1185">Reference proteome</keyword>
<evidence type="ECO:0000313" key="2">
    <source>
        <dbReference type="Proteomes" id="UP000836387"/>
    </source>
</evidence>
<evidence type="ECO:0000313" key="1">
    <source>
        <dbReference type="EMBL" id="CAG9949471.1"/>
    </source>
</evidence>
<organism evidence="1 2">
    <name type="scientific">Clonostachys rosea f. rosea IK726</name>
    <dbReference type="NCBI Taxonomy" id="1349383"/>
    <lineage>
        <taxon>Eukaryota</taxon>
        <taxon>Fungi</taxon>
        <taxon>Dikarya</taxon>
        <taxon>Ascomycota</taxon>
        <taxon>Pezizomycotina</taxon>
        <taxon>Sordariomycetes</taxon>
        <taxon>Hypocreomycetidae</taxon>
        <taxon>Hypocreales</taxon>
        <taxon>Bionectriaceae</taxon>
        <taxon>Clonostachys</taxon>
    </lineage>
</organism>
<dbReference type="Proteomes" id="UP000836387">
    <property type="component" value="Unassembled WGS sequence"/>
</dbReference>
<comment type="caution">
    <text evidence="1">The sequence shown here is derived from an EMBL/GenBank/DDBJ whole genome shotgun (WGS) entry which is preliminary data.</text>
</comment>
<dbReference type="EMBL" id="CADEHS020000092">
    <property type="protein sequence ID" value="CAG9949471.1"/>
    <property type="molecule type" value="Genomic_DNA"/>
</dbReference>